<accession>X6NQ70</accession>
<keyword evidence="5" id="KW-1185">Reference proteome</keyword>
<sequence>KKKKKKKLWNERKSSILAQQKESEIRLQQRLKKLHTLSIHAVSQFYGECLRKVYGIWREKYKDEYTRQYQPHQKMGSDVIQIRQSPDTDKCDTHDSSSNDQCDKEGGKVQTNTQSQHTKKNAKTKPKIKTLEEENSTTTSSEKHDIKPDTDSGDALETQQVQGNHSITTMMTTRDCNNAVADTYSHDASTNNITCETERIPIPIAIPISIPISIPLPIGHNDTNTTSSATASRLALPLVAKGCYPLDVYGNAYVESFIQTQHHSSDNENRLPAASAKLSQKRNHSQMLAHEIDVRPYECLYCSEKYSSGSELRMHESKKHRKALLFNGY</sequence>
<feature type="compositionally biased region" description="Basic and acidic residues" evidence="2">
    <location>
        <begin position="86"/>
        <end position="107"/>
    </location>
</feature>
<dbReference type="PROSITE" id="PS00028">
    <property type="entry name" value="ZINC_FINGER_C2H2_1"/>
    <property type="match status" value="1"/>
</dbReference>
<feature type="compositionally biased region" description="Basic and acidic residues" evidence="2">
    <location>
        <begin position="141"/>
        <end position="150"/>
    </location>
</feature>
<dbReference type="InterPro" id="IPR013087">
    <property type="entry name" value="Znf_C2H2_type"/>
</dbReference>
<evidence type="ECO:0000313" key="5">
    <source>
        <dbReference type="Proteomes" id="UP000023152"/>
    </source>
</evidence>
<keyword evidence="1" id="KW-0863">Zinc-finger</keyword>
<dbReference type="AlphaFoldDB" id="X6NQ70"/>
<keyword evidence="1" id="KW-0479">Metal-binding</keyword>
<keyword evidence="1" id="KW-0862">Zinc</keyword>
<protein>
    <recommendedName>
        <fullName evidence="3">C2H2-type domain-containing protein</fullName>
    </recommendedName>
</protein>
<evidence type="ECO:0000256" key="1">
    <source>
        <dbReference type="PROSITE-ProRule" id="PRU00042"/>
    </source>
</evidence>
<proteinExistence type="predicted"/>
<gene>
    <name evidence="4" type="ORF">RFI_09274</name>
</gene>
<comment type="caution">
    <text evidence="4">The sequence shown here is derived from an EMBL/GenBank/DDBJ whole genome shotgun (WGS) entry which is preliminary data.</text>
</comment>
<evidence type="ECO:0000259" key="3">
    <source>
        <dbReference type="PROSITE" id="PS50157"/>
    </source>
</evidence>
<dbReference type="PROSITE" id="PS50157">
    <property type="entry name" value="ZINC_FINGER_C2H2_2"/>
    <property type="match status" value="1"/>
</dbReference>
<reference evidence="4 5" key="1">
    <citation type="journal article" date="2013" name="Curr. Biol.">
        <title>The Genome of the Foraminiferan Reticulomyxa filosa.</title>
        <authorList>
            <person name="Glockner G."/>
            <person name="Hulsmann N."/>
            <person name="Schleicher M."/>
            <person name="Noegel A.A."/>
            <person name="Eichinger L."/>
            <person name="Gallinger C."/>
            <person name="Pawlowski J."/>
            <person name="Sierra R."/>
            <person name="Euteneuer U."/>
            <person name="Pillet L."/>
            <person name="Moustafa A."/>
            <person name="Platzer M."/>
            <person name="Groth M."/>
            <person name="Szafranski K."/>
            <person name="Schliwa M."/>
        </authorList>
    </citation>
    <scope>NUCLEOTIDE SEQUENCE [LARGE SCALE GENOMIC DNA]</scope>
</reference>
<dbReference type="Proteomes" id="UP000023152">
    <property type="component" value="Unassembled WGS sequence"/>
</dbReference>
<dbReference type="GO" id="GO:0008270">
    <property type="term" value="F:zinc ion binding"/>
    <property type="evidence" value="ECO:0007669"/>
    <property type="project" value="UniProtKB-KW"/>
</dbReference>
<organism evidence="4 5">
    <name type="scientific">Reticulomyxa filosa</name>
    <dbReference type="NCBI Taxonomy" id="46433"/>
    <lineage>
        <taxon>Eukaryota</taxon>
        <taxon>Sar</taxon>
        <taxon>Rhizaria</taxon>
        <taxon>Retaria</taxon>
        <taxon>Foraminifera</taxon>
        <taxon>Monothalamids</taxon>
        <taxon>Reticulomyxidae</taxon>
        <taxon>Reticulomyxa</taxon>
    </lineage>
</organism>
<dbReference type="EMBL" id="ASPP01006996">
    <property type="protein sequence ID" value="ETO27854.1"/>
    <property type="molecule type" value="Genomic_DNA"/>
</dbReference>
<evidence type="ECO:0000256" key="2">
    <source>
        <dbReference type="SAM" id="MobiDB-lite"/>
    </source>
</evidence>
<feature type="domain" description="C2H2-type" evidence="3">
    <location>
        <begin position="297"/>
        <end position="320"/>
    </location>
</feature>
<feature type="region of interest" description="Disordered" evidence="2">
    <location>
        <begin position="85"/>
        <end position="155"/>
    </location>
</feature>
<feature type="non-terminal residue" evidence="4">
    <location>
        <position position="1"/>
    </location>
</feature>
<evidence type="ECO:0000313" key="4">
    <source>
        <dbReference type="EMBL" id="ETO27854.1"/>
    </source>
</evidence>
<name>X6NQ70_RETFI</name>
<feature type="compositionally biased region" description="Basic residues" evidence="2">
    <location>
        <begin position="117"/>
        <end position="128"/>
    </location>
</feature>